<evidence type="ECO:0000256" key="1">
    <source>
        <dbReference type="ARBA" id="ARBA00007265"/>
    </source>
</evidence>
<dbReference type="GO" id="GO:0005739">
    <property type="term" value="C:mitochondrion"/>
    <property type="evidence" value="ECO:0007669"/>
    <property type="project" value="UniProtKB-ARBA"/>
</dbReference>
<evidence type="ECO:0000259" key="7">
    <source>
        <dbReference type="Pfam" id="PF01743"/>
    </source>
</evidence>
<dbReference type="GO" id="GO:0052929">
    <property type="term" value="F:ATP:3'-cytidine-cytidine-tRNA adenylyltransferase activity"/>
    <property type="evidence" value="ECO:0007669"/>
    <property type="project" value="TreeGrafter"/>
</dbReference>
<gene>
    <name evidence="9" type="ORF">EJ05DRAFT_489154</name>
</gene>
<dbReference type="GO" id="GO:0052927">
    <property type="term" value="F:CC tRNA cytidylyltransferase activity"/>
    <property type="evidence" value="ECO:0007669"/>
    <property type="project" value="TreeGrafter"/>
</dbReference>
<dbReference type="RefSeq" id="XP_033596890.1">
    <property type="nucleotide sequence ID" value="XM_033745766.1"/>
</dbReference>
<dbReference type="Gene3D" id="3.30.460.10">
    <property type="entry name" value="Beta Polymerase, domain 2"/>
    <property type="match status" value="1"/>
</dbReference>
<dbReference type="Gene3D" id="1.10.3090.10">
    <property type="entry name" value="cca-adding enzyme, domain 2"/>
    <property type="match status" value="1"/>
</dbReference>
<dbReference type="GeneID" id="54486820"/>
<keyword evidence="10" id="KW-1185">Reference proteome</keyword>
<feature type="domain" description="tRNA nucleotidyltransferase/poly(A) polymerase RNA and SrmB- binding" evidence="8">
    <location>
        <begin position="230"/>
        <end position="289"/>
    </location>
</feature>
<keyword evidence="2 6" id="KW-0808">Transferase</keyword>
<dbReference type="OrthoDB" id="445712at2759"/>
<dbReference type="EMBL" id="ML996580">
    <property type="protein sequence ID" value="KAF2754439.1"/>
    <property type="molecule type" value="Genomic_DNA"/>
</dbReference>
<sequence>MSSNGATKPPTIELTELESALRQLLLDTAAYIDQSSPGDAASSTVKLPEELAKAKLELRWTGGWVRDKLLGVGSKDIDIAINKMTGEQFGLKMQEYLQIPGNASKYENVGKVGLHKIEANPERSKHLETITTKVFGLEIDLVNLRKETYTNDSRNPQIEFGTPEEDALRRDATVNAMFYNLETSTIEDFTGRGLKDMQLKIIRTPLDPYQTFKDDPLRVLRLIRFASRLGYTIDEDAQAAMRNDEIKTDFKVKITRERVGIEFEKMLKGPDPCEALSLIDKLGLYNTVFDDPTQKHDFLPEVARLPLAYRFVSKLLRADRTDSASLATVLPILIRNVEDRYLAWVLSSLVPYADAPVITTGKGKPQQLAAVMAREGVKAPNRYSDIVAAAARNFGDIKNVKDQFCRQKKLSKKNAEDGDATGRDTLGMAIRQWGSSWRQQTLYALMHEIVNAPDSEDLIVSSYAEFLAHISDLGIIEAYTFKPLIDGNAIAKALSAKPGPWMKEALEVVMAWQLLHPDLTDPSLAIEALKPELKVRVAASLTTTSQSELPFRLAHHFLSSTLRPIFAQSKEQRQHAPVTATGHKNTRDLPSAKISMSGIIHTDKAKAWKKDASYVIDLLRWSITILDAKRVENNWPLLLPPVMTLLDDLDVSWKAKGVTLLKILLQRTTPELLSRTGLGDIFEKELFPLFTYLPSLTPENESIELLKATFPTLITLANIQYPSSNVQSPRSVVCVKREKFIDAIIRKGILAPYYHAGENVQIAELLLTELCPLLDAQGIYSVKHLKDLIPMLGTILSDPFGYAYPPLLVRASLALQVIMRNSKPRLAFHRGGILKGLCVCWIRLEDHGGEFADVRAELRNTAIMLREAIEGDSIAIADEINRLLAEDKRLQGLLR</sequence>
<dbReference type="InterPro" id="IPR002646">
    <property type="entry name" value="PolA_pol_head_dom"/>
</dbReference>
<dbReference type="Proteomes" id="UP000799437">
    <property type="component" value="Unassembled WGS sequence"/>
</dbReference>
<dbReference type="FunFam" id="3.30.460.10:FF:000019">
    <property type="entry name" value="tRNA nucleotidyltransferase cca2"/>
    <property type="match status" value="1"/>
</dbReference>
<organism evidence="9 10">
    <name type="scientific">Pseudovirgaria hyperparasitica</name>
    <dbReference type="NCBI Taxonomy" id="470096"/>
    <lineage>
        <taxon>Eukaryota</taxon>
        <taxon>Fungi</taxon>
        <taxon>Dikarya</taxon>
        <taxon>Ascomycota</taxon>
        <taxon>Pezizomycotina</taxon>
        <taxon>Dothideomycetes</taxon>
        <taxon>Dothideomycetes incertae sedis</taxon>
        <taxon>Acrospermales</taxon>
        <taxon>Acrospermaceae</taxon>
        <taxon>Pseudovirgaria</taxon>
    </lineage>
</organism>
<dbReference type="SUPFAM" id="SSF81891">
    <property type="entry name" value="Poly A polymerase C-terminal region-like"/>
    <property type="match status" value="1"/>
</dbReference>
<dbReference type="CDD" id="cd05398">
    <property type="entry name" value="NT_ClassII-CCAase"/>
    <property type="match status" value="1"/>
</dbReference>
<feature type="domain" description="Poly A polymerase head" evidence="7">
    <location>
        <begin position="59"/>
        <end position="203"/>
    </location>
</feature>
<dbReference type="Pfam" id="PF01743">
    <property type="entry name" value="PolyA_pol"/>
    <property type="match status" value="1"/>
</dbReference>
<dbReference type="InterPro" id="IPR032828">
    <property type="entry name" value="PolyA_RNA-bd"/>
</dbReference>
<reference evidence="9" key="1">
    <citation type="journal article" date="2020" name="Stud. Mycol.">
        <title>101 Dothideomycetes genomes: a test case for predicting lifestyles and emergence of pathogens.</title>
        <authorList>
            <person name="Haridas S."/>
            <person name="Albert R."/>
            <person name="Binder M."/>
            <person name="Bloem J."/>
            <person name="Labutti K."/>
            <person name="Salamov A."/>
            <person name="Andreopoulos B."/>
            <person name="Baker S."/>
            <person name="Barry K."/>
            <person name="Bills G."/>
            <person name="Bluhm B."/>
            <person name="Cannon C."/>
            <person name="Castanera R."/>
            <person name="Culley D."/>
            <person name="Daum C."/>
            <person name="Ezra D."/>
            <person name="Gonzalez J."/>
            <person name="Henrissat B."/>
            <person name="Kuo A."/>
            <person name="Liang C."/>
            <person name="Lipzen A."/>
            <person name="Lutzoni F."/>
            <person name="Magnuson J."/>
            <person name="Mondo S."/>
            <person name="Nolan M."/>
            <person name="Ohm R."/>
            <person name="Pangilinan J."/>
            <person name="Park H.-J."/>
            <person name="Ramirez L."/>
            <person name="Alfaro M."/>
            <person name="Sun H."/>
            <person name="Tritt A."/>
            <person name="Yoshinaga Y."/>
            <person name="Zwiers L.-H."/>
            <person name="Turgeon B."/>
            <person name="Goodwin S."/>
            <person name="Spatafora J."/>
            <person name="Crous P."/>
            <person name="Grigoriev I."/>
        </authorList>
    </citation>
    <scope>NUCLEOTIDE SEQUENCE</scope>
    <source>
        <strain evidence="9">CBS 121739</strain>
    </source>
</reference>
<dbReference type="InterPro" id="IPR043519">
    <property type="entry name" value="NT_sf"/>
</dbReference>
<dbReference type="GO" id="GO:0000166">
    <property type="term" value="F:nucleotide binding"/>
    <property type="evidence" value="ECO:0007669"/>
    <property type="project" value="UniProtKB-KW"/>
</dbReference>
<dbReference type="GO" id="GO:0001680">
    <property type="term" value="P:tRNA 3'-terminal CCA addition"/>
    <property type="evidence" value="ECO:0007669"/>
    <property type="project" value="TreeGrafter"/>
</dbReference>
<proteinExistence type="inferred from homology"/>
<dbReference type="SUPFAM" id="SSF81301">
    <property type="entry name" value="Nucleotidyltransferase"/>
    <property type="match status" value="1"/>
</dbReference>
<dbReference type="GO" id="GO:0003723">
    <property type="term" value="F:RNA binding"/>
    <property type="evidence" value="ECO:0007669"/>
    <property type="project" value="UniProtKB-KW"/>
</dbReference>
<evidence type="ECO:0000313" key="9">
    <source>
        <dbReference type="EMBL" id="KAF2754439.1"/>
    </source>
</evidence>
<dbReference type="Pfam" id="PF12627">
    <property type="entry name" value="PolyA_pol_RNAbd"/>
    <property type="match status" value="1"/>
</dbReference>
<evidence type="ECO:0000256" key="3">
    <source>
        <dbReference type="ARBA" id="ARBA00022741"/>
    </source>
</evidence>
<evidence type="ECO:0000313" key="10">
    <source>
        <dbReference type="Proteomes" id="UP000799437"/>
    </source>
</evidence>
<evidence type="ECO:0000256" key="5">
    <source>
        <dbReference type="ARBA" id="ARBA00034736"/>
    </source>
</evidence>
<name>A0A6A6VX70_9PEZI</name>
<evidence type="ECO:0000256" key="6">
    <source>
        <dbReference type="RuleBase" id="RU003953"/>
    </source>
</evidence>
<comment type="similarity">
    <text evidence="5">Belongs to the TTI2 family.</text>
</comment>
<dbReference type="InterPro" id="IPR018870">
    <property type="entry name" value="Tti2"/>
</dbReference>
<keyword evidence="4 6" id="KW-0694">RNA-binding</keyword>
<dbReference type="GO" id="GO:0110078">
    <property type="term" value="C:TTT Hsp90 cochaperone complex"/>
    <property type="evidence" value="ECO:0007669"/>
    <property type="project" value="InterPro"/>
</dbReference>
<evidence type="ECO:0000256" key="2">
    <source>
        <dbReference type="ARBA" id="ARBA00022679"/>
    </source>
</evidence>
<comment type="similarity">
    <text evidence="1 6">Belongs to the tRNA nucleotidyltransferase/poly(A) polymerase family.</text>
</comment>
<accession>A0A6A6VX70</accession>
<evidence type="ECO:0000259" key="8">
    <source>
        <dbReference type="Pfam" id="PF12627"/>
    </source>
</evidence>
<dbReference type="AlphaFoldDB" id="A0A6A6VX70"/>
<dbReference type="Pfam" id="PF10521">
    <property type="entry name" value="Tti2"/>
    <property type="match status" value="1"/>
</dbReference>
<dbReference type="PANTHER" id="PTHR13734">
    <property type="entry name" value="TRNA-NUCLEOTIDYLTRANSFERASE"/>
    <property type="match status" value="1"/>
</dbReference>
<keyword evidence="3" id="KW-0547">Nucleotide-binding</keyword>
<evidence type="ECO:0000256" key="4">
    <source>
        <dbReference type="ARBA" id="ARBA00022884"/>
    </source>
</evidence>
<dbReference type="PANTHER" id="PTHR13734:SF5">
    <property type="entry name" value="CCA TRNA NUCLEOTIDYLTRANSFERASE, MITOCHONDRIAL"/>
    <property type="match status" value="1"/>
</dbReference>
<protein>
    <submittedName>
        <fullName evidence="9">Poly A polymerase C-terminal region-like protein</fullName>
    </submittedName>
</protein>